<organism evidence="1 2">
    <name type="scientific">Nakamurella flavida</name>
    <dbReference type="NCBI Taxonomy" id="363630"/>
    <lineage>
        <taxon>Bacteria</taxon>
        <taxon>Bacillati</taxon>
        <taxon>Actinomycetota</taxon>
        <taxon>Actinomycetes</taxon>
        <taxon>Nakamurellales</taxon>
        <taxon>Nakamurellaceae</taxon>
        <taxon>Nakamurella</taxon>
    </lineage>
</organism>
<dbReference type="NCBIfam" id="NF005548">
    <property type="entry name" value="PRK07208.1-4"/>
    <property type="match status" value="1"/>
</dbReference>
<comment type="caution">
    <text evidence="1">The sequence shown here is derived from an EMBL/GenBank/DDBJ whole genome shotgun (WGS) entry which is preliminary data.</text>
</comment>
<reference evidence="1" key="1">
    <citation type="submission" date="2021-01" db="EMBL/GenBank/DDBJ databases">
        <title>KCTC 19127 draft genome.</title>
        <authorList>
            <person name="An D."/>
        </authorList>
    </citation>
    <scope>NUCLEOTIDE SEQUENCE</scope>
    <source>
        <strain evidence="1">KCTC 19127</strain>
    </source>
</reference>
<gene>
    <name evidence="1" type="ORF">JL107_18810</name>
</gene>
<dbReference type="PANTHER" id="PTHR21197">
    <property type="entry name" value="UDP-GALACTOPYRANOSE MUTASE"/>
    <property type="match status" value="1"/>
</dbReference>
<proteinExistence type="predicted"/>
<dbReference type="SUPFAM" id="SSF51971">
    <property type="entry name" value="Nucleotide-binding domain"/>
    <property type="match status" value="1"/>
</dbReference>
<dbReference type="EMBL" id="JAERWL010000018">
    <property type="protein sequence ID" value="MBM9478507.1"/>
    <property type="molecule type" value="Genomic_DNA"/>
</dbReference>
<name>A0A938YM22_9ACTN</name>
<dbReference type="NCBIfam" id="NF005549">
    <property type="entry name" value="PRK07208.1-5"/>
    <property type="match status" value="1"/>
</dbReference>
<dbReference type="RefSeq" id="WP_205258532.1">
    <property type="nucleotide sequence ID" value="NZ_BAAAPV010000007.1"/>
</dbReference>
<dbReference type="AlphaFoldDB" id="A0A938YM22"/>
<sequence length="539" mass="60751">MAQQKTAIIIGAGPAGLTTAFELLKTTDVHPVVFEASDDIGGISKTVTYNGNRIDIGGHRFFSKSDTVMDWWNSILPLEKTTNSASESFTLKYQGKTRELTGGADGVDPETTDEVMLVRSRLSRIFYGGKFFNYPITLEATTIKNLGLPRMVKMGFSYIKATIRPIKDEKSLEDFYVNRFGRELYNTFFRDYTEKVWGVPCSEIAPDWGAQRVKGLSVAKTLTHAVKKKFQRKPSTDLAQKGTETSLIEYFLYPKLGPGQMWETVTRKVIEQGGEVHKNKVITKLHAEAGRIVGVDVLDTASGSIELVTGDYFFSTMPVNELISAFEVDGGDTPVPANVREVAKGLPYRDFITVGLLLDKLIIKNTTDKPTKNDIVPDNWIYIQEPDVKVGRLQVFNNWSPYLVGQDDKVWVGMEYFVNEGDELWTKPEDEMAAFGIAELAKIKMIDPADVVDSTVIHIKKTYPAYFGTYSRFDEVREFTDSFENLFLLGRNGQHRYNNQDHSMLTAIAAVENVQAGRLDKKNIWEVNVEQDYHEEKTI</sequence>
<dbReference type="PRINTS" id="PR00419">
    <property type="entry name" value="ADXRDTASE"/>
</dbReference>
<dbReference type="GO" id="GO:0008767">
    <property type="term" value="F:UDP-galactopyranose mutase activity"/>
    <property type="evidence" value="ECO:0007669"/>
    <property type="project" value="TreeGrafter"/>
</dbReference>
<protein>
    <submittedName>
        <fullName evidence="1">NAD(P)/FAD-dependent oxidoreductase</fullName>
    </submittedName>
</protein>
<dbReference type="Gene3D" id="3.50.50.60">
    <property type="entry name" value="FAD/NAD(P)-binding domain"/>
    <property type="match status" value="2"/>
</dbReference>
<dbReference type="NCBIfam" id="NF005546">
    <property type="entry name" value="PRK07208.1-2"/>
    <property type="match status" value="1"/>
</dbReference>
<accession>A0A938YM22</accession>
<keyword evidence="2" id="KW-1185">Reference proteome</keyword>
<dbReference type="InterPro" id="IPR036188">
    <property type="entry name" value="FAD/NAD-bd_sf"/>
</dbReference>
<dbReference type="GO" id="GO:0050660">
    <property type="term" value="F:flavin adenine dinucleotide binding"/>
    <property type="evidence" value="ECO:0007669"/>
    <property type="project" value="TreeGrafter"/>
</dbReference>
<dbReference type="Proteomes" id="UP000663801">
    <property type="component" value="Unassembled WGS sequence"/>
</dbReference>
<evidence type="ECO:0000313" key="2">
    <source>
        <dbReference type="Proteomes" id="UP000663801"/>
    </source>
</evidence>
<evidence type="ECO:0000313" key="1">
    <source>
        <dbReference type="EMBL" id="MBM9478507.1"/>
    </source>
</evidence>
<dbReference type="Pfam" id="PF13450">
    <property type="entry name" value="NAD_binding_8"/>
    <property type="match status" value="1"/>
</dbReference>
<dbReference type="PANTHER" id="PTHR21197:SF0">
    <property type="entry name" value="UDP-GALACTOPYRANOSE MUTASE"/>
    <property type="match status" value="1"/>
</dbReference>
<dbReference type="GO" id="GO:0005829">
    <property type="term" value="C:cytosol"/>
    <property type="evidence" value="ECO:0007669"/>
    <property type="project" value="TreeGrafter"/>
</dbReference>